<dbReference type="Gene3D" id="3.60.10.10">
    <property type="entry name" value="Endonuclease/exonuclease/phosphatase"/>
    <property type="match status" value="1"/>
</dbReference>
<sequence length="204" mass="22627">MRADSSLMAADALFLVETWTLSTDEFPLPGFENASMLVCDGNTRKPYGMSVYSRWFMSVRVEHENQMTGPGWHAEIAAIRMRGWDGLTVVVVYKSPKAPVRTVQELLKTYLATLSPIQAERLVVVGDFNVRRNTPEGEALVSFFTSESVSAAAKLRPMLPPDVPTTNQGTQIDMCFTSIPCGISVGTYESVTSYHKPLWVVLDE</sequence>
<organism evidence="3 4">
    <name type="scientific">Batillaria attramentaria</name>
    <dbReference type="NCBI Taxonomy" id="370345"/>
    <lineage>
        <taxon>Eukaryota</taxon>
        <taxon>Metazoa</taxon>
        <taxon>Spiralia</taxon>
        <taxon>Lophotrochozoa</taxon>
        <taxon>Mollusca</taxon>
        <taxon>Gastropoda</taxon>
        <taxon>Caenogastropoda</taxon>
        <taxon>Sorbeoconcha</taxon>
        <taxon>Cerithioidea</taxon>
        <taxon>Batillariidae</taxon>
        <taxon>Batillaria</taxon>
    </lineage>
</organism>
<feature type="domain" description="Endonuclease/exonuclease/phosphatase" evidence="1">
    <location>
        <begin position="10"/>
        <end position="178"/>
    </location>
</feature>
<dbReference type="InterPro" id="IPR005135">
    <property type="entry name" value="Endo/exonuclease/phosphatase"/>
</dbReference>
<dbReference type="EMBL" id="JACVVK020000027">
    <property type="protein sequence ID" value="KAK7502160.1"/>
    <property type="molecule type" value="Genomic_DNA"/>
</dbReference>
<dbReference type="InterPro" id="IPR036691">
    <property type="entry name" value="Endo/exonu/phosph_ase_sf"/>
</dbReference>
<evidence type="ECO:0000313" key="2">
    <source>
        <dbReference type="EMBL" id="KAK7459744.1"/>
    </source>
</evidence>
<dbReference type="Proteomes" id="UP001519460">
    <property type="component" value="Unassembled WGS sequence"/>
</dbReference>
<dbReference type="SUPFAM" id="SSF56219">
    <property type="entry name" value="DNase I-like"/>
    <property type="match status" value="1"/>
</dbReference>
<evidence type="ECO:0000259" key="1">
    <source>
        <dbReference type="Pfam" id="PF03372"/>
    </source>
</evidence>
<accession>A0ABD0LRG4</accession>
<dbReference type="AlphaFoldDB" id="A0ABD0LRG4"/>
<protein>
    <recommendedName>
        <fullName evidence="1">Endonuclease/exonuclease/phosphatase domain-containing protein</fullName>
    </recommendedName>
</protein>
<reference evidence="3 4" key="2">
    <citation type="journal article" date="2023" name="Sci. Data">
        <title>Genome assembly of the Korean intertidal mud-creeper Batillaria attramentaria.</title>
        <authorList>
            <person name="Patra A.K."/>
            <person name="Ho P.T."/>
            <person name="Jun S."/>
            <person name="Lee S.J."/>
            <person name="Kim Y."/>
            <person name="Won Y.J."/>
        </authorList>
    </citation>
    <scope>NUCLEOTIDE SEQUENCE [LARGE SCALE GENOMIC DNA]</scope>
    <source>
        <strain evidence="3">Wonlab-2016</strain>
    </source>
</reference>
<reference evidence="3" key="3">
    <citation type="submission" date="2023-01" db="EMBL/GenBank/DDBJ databases">
        <authorList>
            <person name="Patra A."/>
        </authorList>
    </citation>
    <scope>NUCLEOTIDE SEQUENCE</scope>
    <source>
        <strain evidence="3">Wonlab-2016</strain>
        <tissue evidence="3">Foot muscle</tissue>
    </source>
</reference>
<gene>
    <name evidence="3" type="ORF">BaRGS_00006524</name>
    <name evidence="2" type="ORF">BaRGS_00038927</name>
</gene>
<name>A0ABD0LRG4_9CAEN</name>
<proteinExistence type="predicted"/>
<comment type="caution">
    <text evidence="3">The sequence shown here is derived from an EMBL/GenBank/DDBJ whole genome shotgun (WGS) entry which is preliminary data.</text>
</comment>
<dbReference type="Pfam" id="PF03372">
    <property type="entry name" value="Exo_endo_phos"/>
    <property type="match status" value="1"/>
</dbReference>
<evidence type="ECO:0000313" key="4">
    <source>
        <dbReference type="Proteomes" id="UP001519460"/>
    </source>
</evidence>
<dbReference type="EMBL" id="JACVVK020000653">
    <property type="protein sequence ID" value="KAK7459744.1"/>
    <property type="molecule type" value="Genomic_DNA"/>
</dbReference>
<evidence type="ECO:0000313" key="3">
    <source>
        <dbReference type="EMBL" id="KAK7502160.1"/>
    </source>
</evidence>
<reference evidence="3" key="1">
    <citation type="submission" date="2020-09" db="EMBL/GenBank/DDBJ databases">
        <authorList>
            <person name="Won Y."/>
        </authorList>
    </citation>
    <scope>NUCLEOTIDE SEQUENCE</scope>
    <source>
        <strain evidence="3">Wonlab-2016</strain>
        <tissue evidence="3">Foot muscle</tissue>
    </source>
</reference>
<keyword evidence="4" id="KW-1185">Reference proteome</keyword>